<accession>A0AAD6Z407</accession>
<sequence>MYHDKRFQLDLYFPMVAFNDVQIKQAKTGSHLLVGRKKFQDIANRLNQIEPEVLSDLAQRLEQGEHIRTKTAAEQACYELLEDLEHAGARVQGSLTTKKYMRNEVWSLISFKGAPSWFITFSPVDVNHPLCLYFADNAIKFSPALRSSDERLKLIAQKSCCPAARFFHYMSESFIRNVLGVGADRPGLYGETDAYYGTVEQ</sequence>
<comment type="caution">
    <text evidence="2">The sequence shown here is derived from an EMBL/GenBank/DDBJ whole genome shotgun (WGS) entry which is preliminary data.</text>
</comment>
<feature type="non-terminal residue" evidence="2">
    <location>
        <position position="201"/>
    </location>
</feature>
<proteinExistence type="predicted"/>
<dbReference type="InterPro" id="IPR025476">
    <property type="entry name" value="Helitron_helicase-like"/>
</dbReference>
<gene>
    <name evidence="2" type="ORF">DFH08DRAFT_649413</name>
</gene>
<organism evidence="2 3">
    <name type="scientific">Mycena albidolilacea</name>
    <dbReference type="NCBI Taxonomy" id="1033008"/>
    <lineage>
        <taxon>Eukaryota</taxon>
        <taxon>Fungi</taxon>
        <taxon>Dikarya</taxon>
        <taxon>Basidiomycota</taxon>
        <taxon>Agaricomycotina</taxon>
        <taxon>Agaricomycetes</taxon>
        <taxon>Agaricomycetidae</taxon>
        <taxon>Agaricales</taxon>
        <taxon>Marasmiineae</taxon>
        <taxon>Mycenaceae</taxon>
        <taxon>Mycena</taxon>
    </lineage>
</organism>
<dbReference type="AlphaFoldDB" id="A0AAD6Z407"/>
<evidence type="ECO:0000313" key="3">
    <source>
        <dbReference type="Proteomes" id="UP001218218"/>
    </source>
</evidence>
<evidence type="ECO:0000259" key="1">
    <source>
        <dbReference type="Pfam" id="PF14214"/>
    </source>
</evidence>
<dbReference type="Pfam" id="PF14214">
    <property type="entry name" value="Helitron_like_N"/>
    <property type="match status" value="1"/>
</dbReference>
<evidence type="ECO:0000313" key="2">
    <source>
        <dbReference type="EMBL" id="KAJ7306335.1"/>
    </source>
</evidence>
<dbReference type="Proteomes" id="UP001218218">
    <property type="component" value="Unassembled WGS sequence"/>
</dbReference>
<dbReference type="EMBL" id="JARIHO010000093">
    <property type="protein sequence ID" value="KAJ7306335.1"/>
    <property type="molecule type" value="Genomic_DNA"/>
</dbReference>
<name>A0AAD6Z407_9AGAR</name>
<feature type="domain" description="Helitron helicase-like" evidence="1">
    <location>
        <begin position="3"/>
        <end position="200"/>
    </location>
</feature>
<reference evidence="2" key="1">
    <citation type="submission" date="2023-03" db="EMBL/GenBank/DDBJ databases">
        <title>Massive genome expansion in bonnet fungi (Mycena s.s.) driven by repeated elements and novel gene families across ecological guilds.</title>
        <authorList>
            <consortium name="Lawrence Berkeley National Laboratory"/>
            <person name="Harder C.B."/>
            <person name="Miyauchi S."/>
            <person name="Viragh M."/>
            <person name="Kuo A."/>
            <person name="Thoen E."/>
            <person name="Andreopoulos B."/>
            <person name="Lu D."/>
            <person name="Skrede I."/>
            <person name="Drula E."/>
            <person name="Henrissat B."/>
            <person name="Morin E."/>
            <person name="Kohler A."/>
            <person name="Barry K."/>
            <person name="LaButti K."/>
            <person name="Morin E."/>
            <person name="Salamov A."/>
            <person name="Lipzen A."/>
            <person name="Mereny Z."/>
            <person name="Hegedus B."/>
            <person name="Baldrian P."/>
            <person name="Stursova M."/>
            <person name="Weitz H."/>
            <person name="Taylor A."/>
            <person name="Grigoriev I.V."/>
            <person name="Nagy L.G."/>
            <person name="Martin F."/>
            <person name="Kauserud H."/>
        </authorList>
    </citation>
    <scope>NUCLEOTIDE SEQUENCE</scope>
    <source>
        <strain evidence="2">CBHHK002</strain>
    </source>
</reference>
<keyword evidence="3" id="KW-1185">Reference proteome</keyword>
<protein>
    <recommendedName>
        <fullName evidence="1">Helitron helicase-like domain-containing protein</fullName>
    </recommendedName>
</protein>